<gene>
    <name evidence="1" type="ORF">OH718_00570</name>
</gene>
<proteinExistence type="predicted"/>
<evidence type="ECO:0000313" key="1">
    <source>
        <dbReference type="EMBL" id="MCV4375078.1"/>
    </source>
</evidence>
<dbReference type="EMBL" id="JAOXML010000001">
    <property type="protein sequence ID" value="MCV4375078.1"/>
    <property type="molecule type" value="Genomic_DNA"/>
</dbReference>
<dbReference type="Proteomes" id="UP001207294">
    <property type="component" value="Unassembled WGS sequence"/>
</dbReference>
<sequence>MSWALRIEQIDVLNTLQELHSDGSITSVRISDGIRIGGEFPEQDGTQEEGEGTKDIFLASVSGIERTEWTEAAVTEALQPYSLYDPQSFALSQCHKH</sequence>
<name>A0ABT3BQF8_9PSED</name>
<protein>
    <submittedName>
        <fullName evidence="1">Uncharacterized protein</fullName>
    </submittedName>
</protein>
<dbReference type="GeneID" id="93559413"/>
<evidence type="ECO:0000313" key="2">
    <source>
        <dbReference type="Proteomes" id="UP001207294"/>
    </source>
</evidence>
<comment type="caution">
    <text evidence="1">The sequence shown here is derived from an EMBL/GenBank/DDBJ whole genome shotgun (WGS) entry which is preliminary data.</text>
</comment>
<organism evidence="1 2">
    <name type="scientific">Pseudomonas capsici</name>
    <dbReference type="NCBI Taxonomy" id="2810614"/>
    <lineage>
        <taxon>Bacteria</taxon>
        <taxon>Pseudomonadati</taxon>
        <taxon>Pseudomonadota</taxon>
        <taxon>Gammaproteobacteria</taxon>
        <taxon>Pseudomonadales</taxon>
        <taxon>Pseudomonadaceae</taxon>
        <taxon>Pseudomonas</taxon>
    </lineage>
</organism>
<reference evidence="1 2" key="1">
    <citation type="submission" date="2022-10" db="EMBL/GenBank/DDBJ databases">
        <title>Characterization of Pseudomonas capsici strains from pepper and tomato in Georgia.</title>
        <authorList>
            <person name="Zhao M."/>
            <person name="Dutta B."/>
        </authorList>
    </citation>
    <scope>NUCLEOTIDE SEQUENCE [LARGE SCALE GENOMIC DNA]</scope>
    <source>
        <strain evidence="1 2">Pc20-5</strain>
    </source>
</reference>
<accession>A0ABT3BQF8</accession>
<dbReference type="RefSeq" id="WP_117164887.1">
    <property type="nucleotide sequence ID" value="NZ_JAFGZD010000001.1"/>
</dbReference>
<keyword evidence="2" id="KW-1185">Reference proteome</keyword>